<evidence type="ECO:0000259" key="13">
    <source>
        <dbReference type="Pfam" id="PF08532"/>
    </source>
</evidence>
<keyword evidence="5 8" id="KW-0378">Hydrolase</keyword>
<feature type="binding site" evidence="10">
    <location>
        <position position="103"/>
    </location>
    <ligand>
        <name>substrate</name>
    </ligand>
</feature>
<gene>
    <name evidence="15" type="ORF">HH215_27630</name>
</gene>
<dbReference type="SUPFAM" id="SSF52317">
    <property type="entry name" value="Class I glutamine amidotransferase-like"/>
    <property type="match status" value="1"/>
</dbReference>
<accession>A0A7Z2ZQ20</accession>
<dbReference type="KEGG" id="cheb:HH215_27630"/>
<dbReference type="Pfam" id="PF02449">
    <property type="entry name" value="Glyco_hydro_42"/>
    <property type="match status" value="1"/>
</dbReference>
<organism evidence="15 16">
    <name type="scientific">Cohnella herbarum</name>
    <dbReference type="NCBI Taxonomy" id="2728023"/>
    <lineage>
        <taxon>Bacteria</taxon>
        <taxon>Bacillati</taxon>
        <taxon>Bacillota</taxon>
        <taxon>Bacilli</taxon>
        <taxon>Bacillales</taxon>
        <taxon>Paenibacillaceae</taxon>
        <taxon>Cohnella</taxon>
    </lineage>
</organism>
<dbReference type="Pfam" id="PF08533">
    <property type="entry name" value="Glyco_hydro_42C"/>
    <property type="match status" value="1"/>
</dbReference>
<dbReference type="InterPro" id="IPR003476">
    <property type="entry name" value="Glyco_hydro_42"/>
</dbReference>
<evidence type="ECO:0000259" key="12">
    <source>
        <dbReference type="Pfam" id="PF02449"/>
    </source>
</evidence>
<dbReference type="CDD" id="cd03143">
    <property type="entry name" value="A4_beta-galactosidase_middle_domain"/>
    <property type="match status" value="1"/>
</dbReference>
<evidence type="ECO:0000256" key="10">
    <source>
        <dbReference type="PIRSR" id="PIRSR001084-2"/>
    </source>
</evidence>
<feature type="binding site" evidence="11">
    <location>
        <position position="156"/>
    </location>
    <ligand>
        <name>Zn(2+)</name>
        <dbReference type="ChEBI" id="CHEBI:29105"/>
    </ligand>
</feature>
<feature type="domain" description="Beta-galactosidase C-terminal" evidence="14">
    <location>
        <begin position="608"/>
        <end position="662"/>
    </location>
</feature>
<keyword evidence="16" id="KW-1185">Reference proteome</keyword>
<dbReference type="InterPro" id="IPR017853">
    <property type="entry name" value="GH"/>
</dbReference>
<evidence type="ECO:0000256" key="8">
    <source>
        <dbReference type="PIRNR" id="PIRNR001084"/>
    </source>
</evidence>
<evidence type="ECO:0000256" key="5">
    <source>
        <dbReference type="ARBA" id="ARBA00022801"/>
    </source>
</evidence>
<feature type="binding site" evidence="11">
    <location>
        <position position="107"/>
    </location>
    <ligand>
        <name>Zn(2+)</name>
        <dbReference type="ChEBI" id="CHEBI:29105"/>
    </ligand>
</feature>
<feature type="active site" description="Proton donor" evidence="9">
    <location>
        <position position="142"/>
    </location>
</feature>
<comment type="similarity">
    <text evidence="2 8">Belongs to the glycosyl hydrolase 42 family.</text>
</comment>
<proteinExistence type="inferred from homology"/>
<evidence type="ECO:0000256" key="4">
    <source>
        <dbReference type="ARBA" id="ARBA00022723"/>
    </source>
</evidence>
<feature type="domain" description="Beta-galactosidase trimerisation" evidence="13">
    <location>
        <begin position="392"/>
        <end position="595"/>
    </location>
</feature>
<reference evidence="15 16" key="1">
    <citation type="submission" date="2020-04" db="EMBL/GenBank/DDBJ databases">
        <title>Genome sequencing of novel species.</title>
        <authorList>
            <person name="Heo J."/>
            <person name="Kim S.-J."/>
            <person name="Kim J.-S."/>
            <person name="Hong S.-B."/>
            <person name="Kwon S.-W."/>
        </authorList>
    </citation>
    <scope>NUCLEOTIDE SEQUENCE [LARGE SCALE GENOMIC DNA]</scope>
    <source>
        <strain evidence="15 16">MFER-1</strain>
    </source>
</reference>
<evidence type="ECO:0000313" key="15">
    <source>
        <dbReference type="EMBL" id="QJD86572.1"/>
    </source>
</evidence>
<dbReference type="InterPro" id="IPR013529">
    <property type="entry name" value="Glyco_hydro_42_N"/>
</dbReference>
<dbReference type="GO" id="GO:0006012">
    <property type="term" value="P:galactose metabolic process"/>
    <property type="evidence" value="ECO:0007669"/>
    <property type="project" value="InterPro"/>
</dbReference>
<feature type="active site" description="Nucleophile" evidence="9">
    <location>
        <position position="301"/>
    </location>
</feature>
<evidence type="ECO:0000256" key="7">
    <source>
        <dbReference type="ARBA" id="ARBA00023295"/>
    </source>
</evidence>
<keyword evidence="4 11" id="KW-0479">Metal-binding</keyword>
<dbReference type="Proteomes" id="UP000502248">
    <property type="component" value="Chromosome"/>
</dbReference>
<dbReference type="InterPro" id="IPR013738">
    <property type="entry name" value="Beta_galactosidase_Trimer"/>
</dbReference>
<dbReference type="PIRSF" id="PIRSF001084">
    <property type="entry name" value="B-galactosidase"/>
    <property type="match status" value="1"/>
</dbReference>
<feature type="binding site" evidence="11">
    <location>
        <position position="151"/>
    </location>
    <ligand>
        <name>Zn(2+)</name>
        <dbReference type="ChEBI" id="CHEBI:29105"/>
    </ligand>
</feature>
<comment type="catalytic activity">
    <reaction evidence="1 8">
        <text>Hydrolysis of terminal non-reducing beta-D-galactose residues in beta-D-galactosides.</text>
        <dbReference type="EC" id="3.2.1.23"/>
    </reaction>
</comment>
<dbReference type="RefSeq" id="WP_169282821.1">
    <property type="nucleotide sequence ID" value="NZ_CP051680.1"/>
</dbReference>
<dbReference type="GO" id="GO:0046872">
    <property type="term" value="F:metal ion binding"/>
    <property type="evidence" value="ECO:0007669"/>
    <property type="project" value="UniProtKB-KW"/>
</dbReference>
<dbReference type="PANTHER" id="PTHR36447">
    <property type="entry name" value="BETA-GALACTOSIDASE GANA"/>
    <property type="match status" value="1"/>
</dbReference>
<evidence type="ECO:0000256" key="2">
    <source>
        <dbReference type="ARBA" id="ARBA00005940"/>
    </source>
</evidence>
<feature type="binding site" evidence="11">
    <location>
        <position position="153"/>
    </location>
    <ligand>
        <name>Zn(2+)</name>
        <dbReference type="ChEBI" id="CHEBI:29105"/>
    </ligand>
</feature>
<evidence type="ECO:0000256" key="9">
    <source>
        <dbReference type="PIRSR" id="PIRSR001084-1"/>
    </source>
</evidence>
<dbReference type="Pfam" id="PF08532">
    <property type="entry name" value="Glyco_hydro_42M"/>
    <property type="match status" value="1"/>
</dbReference>
<dbReference type="AlphaFoldDB" id="A0A7Z2ZQ20"/>
<feature type="binding site" evidence="10">
    <location>
        <position position="141"/>
    </location>
    <ligand>
        <name>substrate</name>
    </ligand>
</feature>
<protein>
    <recommendedName>
        <fullName evidence="3 8">Beta-galactosidase</fullName>
        <shortName evidence="8">Beta-gal</shortName>
        <ecNumber evidence="3 8">3.2.1.23</ecNumber>
    </recommendedName>
</protein>
<dbReference type="GO" id="GO:0009341">
    <property type="term" value="C:beta-galactosidase complex"/>
    <property type="evidence" value="ECO:0007669"/>
    <property type="project" value="InterPro"/>
</dbReference>
<feature type="domain" description="Glycoside hydrolase family 42 N-terminal" evidence="12">
    <location>
        <begin position="6"/>
        <end position="379"/>
    </location>
</feature>
<name>A0A7Z2ZQ20_9BACL</name>
<dbReference type="Gene3D" id="3.40.50.880">
    <property type="match status" value="1"/>
</dbReference>
<evidence type="ECO:0000313" key="16">
    <source>
        <dbReference type="Proteomes" id="UP000502248"/>
    </source>
</evidence>
<evidence type="ECO:0000256" key="3">
    <source>
        <dbReference type="ARBA" id="ARBA00012756"/>
    </source>
</evidence>
<dbReference type="InterPro" id="IPR013780">
    <property type="entry name" value="Glyco_hydro_b"/>
</dbReference>
<dbReference type="InterPro" id="IPR013739">
    <property type="entry name" value="Beta_galactosidase_C"/>
</dbReference>
<dbReference type="Gene3D" id="2.60.40.1180">
    <property type="entry name" value="Golgi alpha-mannosidase II"/>
    <property type="match status" value="1"/>
</dbReference>
<dbReference type="PANTHER" id="PTHR36447:SF2">
    <property type="entry name" value="BETA-GALACTOSIDASE YESZ"/>
    <property type="match status" value="1"/>
</dbReference>
<keyword evidence="6 11" id="KW-0862">Zinc</keyword>
<dbReference type="InterPro" id="IPR029062">
    <property type="entry name" value="Class_I_gatase-like"/>
</dbReference>
<dbReference type="EC" id="3.2.1.23" evidence="3 8"/>
<evidence type="ECO:0000256" key="6">
    <source>
        <dbReference type="ARBA" id="ARBA00022833"/>
    </source>
</evidence>
<evidence type="ECO:0000256" key="11">
    <source>
        <dbReference type="PIRSR" id="PIRSR001084-3"/>
    </source>
</evidence>
<dbReference type="SUPFAM" id="SSF51445">
    <property type="entry name" value="(Trans)glycosidases"/>
    <property type="match status" value="1"/>
</dbReference>
<dbReference type="Gene3D" id="3.20.20.80">
    <property type="entry name" value="Glycosidases"/>
    <property type="match status" value="1"/>
</dbReference>
<evidence type="ECO:0000259" key="14">
    <source>
        <dbReference type="Pfam" id="PF08533"/>
    </source>
</evidence>
<dbReference type="EMBL" id="CP051680">
    <property type="protein sequence ID" value="QJD86572.1"/>
    <property type="molecule type" value="Genomic_DNA"/>
</dbReference>
<dbReference type="GO" id="GO:0004565">
    <property type="term" value="F:beta-galactosidase activity"/>
    <property type="evidence" value="ECO:0007669"/>
    <property type="project" value="UniProtKB-EC"/>
</dbReference>
<keyword evidence="7 8" id="KW-0326">Glycosidase</keyword>
<sequence>MYFGACYYAEHWPEERWERDAELMREAGFNLVRLTEFAWNRIERTEGNFTFDWLDRCMDTFASRGIRVILGTPTASPPKWIMDRHPEMYKRDMYGHVRGFGTRMHYCFNSEAYPGYVRKIVGAMTERYKDHPHVVGWQIDNEFGCVDTTWCYCDTCKVAFQQWLKEKYATIDALNESWGTIVWNNMYNSFEEIETPKLTVYQLHNPSYQLDFRRFSSDAVCRFQDIQIDVIRSAAPHQTITHNMMGTFNEIDYYKLAQPLDVAGLDVYPNFPDNEPINPYTPALHHDMTRGFKQANYWILEHQSGTPGAHILKATPKPGELRRWTYQSIARGADALLYFRWRTAVVGAEQHWHGILQHSGVPGRKYEEVRHVGAELNKLFPYLEGSTVRHNAAIVRCFENDWVFDIQPHNPGYKYLRGVKKYHRYFFEKHTGVDVISPEADFSGYRLLILPHLALVDESLANKIYRYVEAGGTVVMDFRAGAKLPDNRMRSEVLPGPFKELLGIEIDDYGIIAEGEEQKLRFEGDAVADYGARVWYDVIQPRGASETIAEFASDYFAGAPAVTRNSHGRGQAYYIGTELGAAALTRLLDLICEETGALPEWSVDHPEVEVSVRRRGDRSVYFVINHSTETVEVVPPAGGRHLLEDRQLEQVETLKPNDVLIYSV</sequence>
<evidence type="ECO:0000256" key="1">
    <source>
        <dbReference type="ARBA" id="ARBA00001412"/>
    </source>
</evidence>